<dbReference type="CDD" id="cd06261">
    <property type="entry name" value="TM_PBP2"/>
    <property type="match status" value="1"/>
</dbReference>
<dbReference type="GO" id="GO:0005886">
    <property type="term" value="C:plasma membrane"/>
    <property type="evidence" value="ECO:0007669"/>
    <property type="project" value="UniProtKB-SubCell"/>
</dbReference>
<evidence type="ECO:0000259" key="6">
    <source>
        <dbReference type="PROSITE" id="PS50928"/>
    </source>
</evidence>
<dbReference type="OrthoDB" id="9797852at2"/>
<dbReference type="InterPro" id="IPR025966">
    <property type="entry name" value="OppC_N"/>
</dbReference>
<comment type="subcellular location">
    <subcellularLocation>
        <location evidence="5">Cell membrane</location>
        <topology evidence="5">Multi-pass membrane protein</topology>
    </subcellularLocation>
    <subcellularLocation>
        <location evidence="1">Membrane</location>
        <topology evidence="1">Multi-pass membrane protein</topology>
    </subcellularLocation>
</comment>
<gene>
    <name evidence="7" type="ORF">SAMN02983006_00809</name>
</gene>
<keyword evidence="2 5" id="KW-0812">Transmembrane</keyword>
<dbReference type="STRING" id="29563.SAMN02983006_00809"/>
<evidence type="ECO:0000256" key="2">
    <source>
        <dbReference type="ARBA" id="ARBA00022692"/>
    </source>
</evidence>
<feature type="transmembrane region" description="Helical" evidence="5">
    <location>
        <begin position="161"/>
        <end position="189"/>
    </location>
</feature>
<feature type="transmembrane region" description="Helical" evidence="5">
    <location>
        <begin position="27"/>
        <end position="48"/>
    </location>
</feature>
<dbReference type="AlphaFoldDB" id="A0A1I4GMJ7"/>
<protein>
    <submittedName>
        <fullName evidence="7">Peptide/nickel transport system permease protein</fullName>
    </submittedName>
</protein>
<name>A0A1I4GMJ7_9FIRM</name>
<dbReference type="Proteomes" id="UP000199006">
    <property type="component" value="Unassembled WGS sequence"/>
</dbReference>
<feature type="transmembrane region" description="Helical" evidence="5">
    <location>
        <begin position="224"/>
        <end position="241"/>
    </location>
</feature>
<keyword evidence="8" id="KW-1185">Reference proteome</keyword>
<dbReference type="Gene3D" id="1.10.3720.10">
    <property type="entry name" value="MetI-like"/>
    <property type="match status" value="1"/>
</dbReference>
<evidence type="ECO:0000256" key="1">
    <source>
        <dbReference type="ARBA" id="ARBA00004141"/>
    </source>
</evidence>
<keyword evidence="5" id="KW-0813">Transport</keyword>
<dbReference type="InterPro" id="IPR035906">
    <property type="entry name" value="MetI-like_sf"/>
</dbReference>
<evidence type="ECO:0000256" key="3">
    <source>
        <dbReference type="ARBA" id="ARBA00022989"/>
    </source>
</evidence>
<dbReference type="EMBL" id="FOTI01000007">
    <property type="protein sequence ID" value="SFL31195.1"/>
    <property type="molecule type" value="Genomic_DNA"/>
</dbReference>
<dbReference type="PANTHER" id="PTHR43839">
    <property type="entry name" value="OPPC IN A BINDING PROTEIN-DEPENDENT TRANSPORT SYSTEM"/>
    <property type="match status" value="1"/>
</dbReference>
<accession>A0A1I4GMJ7</accession>
<keyword evidence="3 5" id="KW-1133">Transmembrane helix</keyword>
<sequence>MQNDNFKKPKILSHRQLIWRKFKRNKLGLIGAIIVIILTVISIFAPFFSPYNYTATDSEAAYRSYQAVHFFEQNGKFHLQPFVYSMKQEFDEQTWERVYIPDRTKIYPIKLFYRGWEYKLFGLIKSDLHLFGVDKPAEIHFFGTDELGRDLLSRIIFGGRVSIAIAIIGSMLTALIGSIVGGISGYFAGKVDNILQRLIELIRMFPTLPLMMALSAAIPVTWSPVLVLIAVMFIMIMVRWTDMARQIRGKVLSYREQEYVDAARAAGANDLYIIIKHVLSNCTSHIIVVTTLAIPQLILAESSLSFLGLGIQPPMVSWGVLLSKATNLQTIGQYPWIMTPGVVILLTILAFNFLGDGLRDAADPYGR</sequence>
<comment type="similarity">
    <text evidence="5">Belongs to the binding-protein-dependent transport system permease family.</text>
</comment>
<evidence type="ECO:0000256" key="5">
    <source>
        <dbReference type="RuleBase" id="RU363032"/>
    </source>
</evidence>
<evidence type="ECO:0000256" key="4">
    <source>
        <dbReference type="ARBA" id="ARBA00023136"/>
    </source>
</evidence>
<dbReference type="Pfam" id="PF00528">
    <property type="entry name" value="BPD_transp_1"/>
    <property type="match status" value="1"/>
</dbReference>
<proteinExistence type="inferred from homology"/>
<reference evidence="7 8" key="1">
    <citation type="submission" date="2016-10" db="EMBL/GenBank/DDBJ databases">
        <authorList>
            <person name="de Groot N.N."/>
        </authorList>
    </citation>
    <scope>NUCLEOTIDE SEQUENCE [LARGE SCALE GENOMIC DNA]</scope>
    <source>
        <strain evidence="7 8">ATCC 51327</strain>
    </source>
</reference>
<dbReference type="PROSITE" id="PS50928">
    <property type="entry name" value="ABC_TM1"/>
    <property type="match status" value="1"/>
</dbReference>
<organism evidence="7 8">
    <name type="scientific">Halanaerobium salsuginis</name>
    <dbReference type="NCBI Taxonomy" id="29563"/>
    <lineage>
        <taxon>Bacteria</taxon>
        <taxon>Bacillati</taxon>
        <taxon>Bacillota</taxon>
        <taxon>Clostridia</taxon>
        <taxon>Halanaerobiales</taxon>
        <taxon>Halanaerobiaceae</taxon>
        <taxon>Halanaerobium</taxon>
    </lineage>
</organism>
<feature type="transmembrane region" description="Helical" evidence="5">
    <location>
        <begin position="278"/>
        <end position="298"/>
    </location>
</feature>
<dbReference type="SUPFAM" id="SSF161098">
    <property type="entry name" value="MetI-like"/>
    <property type="match status" value="1"/>
</dbReference>
<keyword evidence="4 5" id="KW-0472">Membrane</keyword>
<dbReference type="RefSeq" id="WP_089860052.1">
    <property type="nucleotide sequence ID" value="NZ_FOTI01000007.1"/>
</dbReference>
<feature type="transmembrane region" description="Helical" evidence="5">
    <location>
        <begin position="334"/>
        <end position="354"/>
    </location>
</feature>
<evidence type="ECO:0000313" key="8">
    <source>
        <dbReference type="Proteomes" id="UP000199006"/>
    </source>
</evidence>
<evidence type="ECO:0000313" key="7">
    <source>
        <dbReference type="EMBL" id="SFL31195.1"/>
    </source>
</evidence>
<dbReference type="GO" id="GO:0055085">
    <property type="term" value="P:transmembrane transport"/>
    <property type="evidence" value="ECO:0007669"/>
    <property type="project" value="InterPro"/>
</dbReference>
<dbReference type="InterPro" id="IPR000515">
    <property type="entry name" value="MetI-like"/>
</dbReference>
<dbReference type="PANTHER" id="PTHR43839:SF3">
    <property type="entry name" value="OLIGOPEPTIDE ABC TRANSPORTER, PERMEASE PROTEIN"/>
    <property type="match status" value="1"/>
</dbReference>
<feature type="domain" description="ABC transmembrane type-1" evidence="6">
    <location>
        <begin position="159"/>
        <end position="355"/>
    </location>
</feature>
<dbReference type="Pfam" id="PF12911">
    <property type="entry name" value="OppC_N"/>
    <property type="match status" value="1"/>
</dbReference>